<dbReference type="SUPFAM" id="SSF50978">
    <property type="entry name" value="WD40 repeat-like"/>
    <property type="match status" value="1"/>
</dbReference>
<comment type="caution">
    <text evidence="6">The sequence shown here is derived from an EMBL/GenBank/DDBJ whole genome shotgun (WGS) entry which is preliminary data.</text>
</comment>
<evidence type="ECO:0000313" key="7">
    <source>
        <dbReference type="Proteomes" id="UP000232323"/>
    </source>
</evidence>
<dbReference type="InterPro" id="IPR020472">
    <property type="entry name" value="WD40_PAC1"/>
</dbReference>
<reference evidence="6 7" key="1">
    <citation type="submission" date="2017-08" db="EMBL/GenBank/DDBJ databases">
        <title>Acidophilic green algal genome provides insights into adaptation to an acidic environment.</title>
        <authorList>
            <person name="Hirooka S."/>
            <person name="Hirose Y."/>
            <person name="Kanesaki Y."/>
            <person name="Higuchi S."/>
            <person name="Fujiwara T."/>
            <person name="Onuma R."/>
            <person name="Era A."/>
            <person name="Ohbayashi R."/>
            <person name="Uzuka A."/>
            <person name="Nozaki H."/>
            <person name="Yoshikawa H."/>
            <person name="Miyagishima S.Y."/>
        </authorList>
    </citation>
    <scope>NUCLEOTIDE SEQUENCE [LARGE SCALE GENOMIC DNA]</scope>
    <source>
        <strain evidence="6 7">NIES-2499</strain>
    </source>
</reference>
<proteinExistence type="inferred from homology"/>
<evidence type="ECO:0000256" key="1">
    <source>
        <dbReference type="ARBA" id="ARBA00007625"/>
    </source>
</evidence>
<feature type="region of interest" description="Disordered" evidence="5">
    <location>
        <begin position="385"/>
        <end position="488"/>
    </location>
</feature>
<dbReference type="SMART" id="SM00320">
    <property type="entry name" value="WD40"/>
    <property type="match status" value="7"/>
</dbReference>
<feature type="compositionally biased region" description="Polar residues" evidence="5">
    <location>
        <begin position="425"/>
        <end position="447"/>
    </location>
</feature>
<dbReference type="Pfam" id="PF24796">
    <property type="entry name" value="WDR55"/>
    <property type="match status" value="1"/>
</dbReference>
<dbReference type="STRING" id="1157962.A0A250X1T0"/>
<feature type="compositionally biased region" description="Basic and acidic residues" evidence="5">
    <location>
        <begin position="390"/>
        <end position="409"/>
    </location>
</feature>
<dbReference type="EMBL" id="BEGY01000019">
    <property type="protein sequence ID" value="GAX76690.1"/>
    <property type="molecule type" value="Genomic_DNA"/>
</dbReference>
<dbReference type="PANTHER" id="PTHR44019:SF20">
    <property type="entry name" value="WD REPEAT-CONTAINING PROTEIN 55"/>
    <property type="match status" value="1"/>
</dbReference>
<feature type="region of interest" description="Disordered" evidence="5">
    <location>
        <begin position="349"/>
        <end position="370"/>
    </location>
</feature>
<dbReference type="InterPro" id="IPR019775">
    <property type="entry name" value="WD40_repeat_CS"/>
</dbReference>
<dbReference type="PROSITE" id="PS50082">
    <property type="entry name" value="WD_REPEATS_2"/>
    <property type="match status" value="2"/>
</dbReference>
<name>A0A250X1T0_9CHLO</name>
<sequence>MSAGIPVAIEFQEQPMCCAISQNSSILATGLINGNLILHTYGPSTSGKGSDADSGKLPHLVAKELRIIAAHDDDNSCRAVAFVMSGSCIASGSSDTSLALFGTETGKIIRREEGAHASGITTVYSTAPDLLASGDEDGCIKLWDLRAKRAVMSYKKHTDFISGFCHHESARCLLACSGDGTLSSHDLRTHKCLSRTEEDADDELLTLAVMKNGKKVVAGTQSGVLNIYSWGAMKDCSDRFPGHPESVDAIAKFDETTLLTGSSDGAIRIVSLFPNKLVGLVGSHDEMPLECLSLSSDRGVLASASHDHTVKLWDLSFLLDDEIDGDEEEEEEEEPDDAFEVEEVIGLQQAGKRGGGADGTSSLPELATESAAKRRAVSKAYLTAANAEGVRTDAKLKTTKEGKTGKSDGLDNTQMNASERLGGAASSTPPVVTGSSKEIRTASQTGNEGEEDEDSDSDEEVDKKRMSKKQRKNEKTKWKKGSEGLESN</sequence>
<evidence type="ECO:0000256" key="3">
    <source>
        <dbReference type="ARBA" id="ARBA00022737"/>
    </source>
</evidence>
<feature type="repeat" description="WD" evidence="4">
    <location>
        <begin position="113"/>
        <end position="153"/>
    </location>
</feature>
<dbReference type="PRINTS" id="PR00320">
    <property type="entry name" value="GPROTEINBRPT"/>
</dbReference>
<evidence type="ECO:0000256" key="5">
    <source>
        <dbReference type="SAM" id="MobiDB-lite"/>
    </source>
</evidence>
<evidence type="ECO:0000256" key="4">
    <source>
        <dbReference type="PROSITE-ProRule" id="PRU00221"/>
    </source>
</evidence>
<feature type="compositionally biased region" description="Basic and acidic residues" evidence="5">
    <location>
        <begin position="473"/>
        <end position="488"/>
    </location>
</feature>
<dbReference type="InterPro" id="IPR001680">
    <property type="entry name" value="WD40_rpt"/>
</dbReference>
<dbReference type="InterPro" id="IPR015943">
    <property type="entry name" value="WD40/YVTN_repeat-like_dom_sf"/>
</dbReference>
<dbReference type="Proteomes" id="UP000232323">
    <property type="component" value="Unassembled WGS sequence"/>
</dbReference>
<evidence type="ECO:0000313" key="6">
    <source>
        <dbReference type="EMBL" id="GAX76690.1"/>
    </source>
</evidence>
<evidence type="ECO:0000256" key="2">
    <source>
        <dbReference type="ARBA" id="ARBA00022574"/>
    </source>
</evidence>
<keyword evidence="7" id="KW-1185">Reference proteome</keyword>
<dbReference type="PROSITE" id="PS00678">
    <property type="entry name" value="WD_REPEATS_1"/>
    <property type="match status" value="2"/>
</dbReference>
<feature type="repeat" description="WD" evidence="4">
    <location>
        <begin position="289"/>
        <end position="316"/>
    </location>
</feature>
<dbReference type="OrthoDB" id="2288928at2759"/>
<dbReference type="AlphaFoldDB" id="A0A250X1T0"/>
<dbReference type="Gene3D" id="2.130.10.10">
    <property type="entry name" value="YVTN repeat-like/Quinoprotein amine dehydrogenase"/>
    <property type="match status" value="2"/>
</dbReference>
<dbReference type="PANTHER" id="PTHR44019">
    <property type="entry name" value="WD REPEAT-CONTAINING PROTEIN 55"/>
    <property type="match status" value="1"/>
</dbReference>
<protein>
    <submittedName>
        <fullName evidence="6">Uncharacterized protein</fullName>
    </submittedName>
</protein>
<gene>
    <name evidence="6" type="ORF">CEUSTIGMA_g4136.t1</name>
</gene>
<feature type="compositionally biased region" description="Acidic residues" evidence="5">
    <location>
        <begin position="448"/>
        <end position="460"/>
    </location>
</feature>
<keyword evidence="3" id="KW-0677">Repeat</keyword>
<comment type="similarity">
    <text evidence="1">Belongs to the WD repeat WDR55 family.</text>
</comment>
<organism evidence="6 7">
    <name type="scientific">Chlamydomonas eustigma</name>
    <dbReference type="NCBI Taxonomy" id="1157962"/>
    <lineage>
        <taxon>Eukaryota</taxon>
        <taxon>Viridiplantae</taxon>
        <taxon>Chlorophyta</taxon>
        <taxon>core chlorophytes</taxon>
        <taxon>Chlorophyceae</taxon>
        <taxon>CS clade</taxon>
        <taxon>Chlamydomonadales</taxon>
        <taxon>Chlamydomonadaceae</taxon>
        <taxon>Chlamydomonas</taxon>
    </lineage>
</organism>
<accession>A0A250X1T0</accession>
<keyword evidence="2 4" id="KW-0853">WD repeat</keyword>
<dbReference type="InterPro" id="IPR050505">
    <property type="entry name" value="WDR55/POC1"/>
</dbReference>
<dbReference type="InterPro" id="IPR036322">
    <property type="entry name" value="WD40_repeat_dom_sf"/>
</dbReference>